<feature type="non-terminal residue" evidence="9">
    <location>
        <position position="558"/>
    </location>
</feature>
<dbReference type="SMART" id="SM00825">
    <property type="entry name" value="PKS_KS"/>
    <property type="match status" value="1"/>
</dbReference>
<feature type="region of interest" description="Disordered" evidence="6">
    <location>
        <begin position="175"/>
        <end position="194"/>
    </location>
</feature>
<keyword evidence="4" id="KW-0511">Multifunctional enzyme</keyword>
<dbReference type="GO" id="GO:0004312">
    <property type="term" value="F:fatty acid synthase activity"/>
    <property type="evidence" value="ECO:0007669"/>
    <property type="project" value="TreeGrafter"/>
</dbReference>
<accession>A0A927EXZ2</accession>
<keyword evidence="2" id="KW-0597">Phosphoprotein</keyword>
<dbReference type="SMART" id="SM01294">
    <property type="entry name" value="PKS_PP_betabranch"/>
    <property type="match status" value="1"/>
</dbReference>
<keyword evidence="3" id="KW-0808">Transferase</keyword>
<dbReference type="GO" id="GO:0031177">
    <property type="term" value="F:phosphopantetheine binding"/>
    <property type="evidence" value="ECO:0007669"/>
    <property type="project" value="InterPro"/>
</dbReference>
<dbReference type="EMBL" id="JACXYU010000002">
    <property type="protein sequence ID" value="MBD3931445.1"/>
    <property type="molecule type" value="Genomic_DNA"/>
</dbReference>
<proteinExistence type="predicted"/>
<dbReference type="Proteomes" id="UP000632289">
    <property type="component" value="Unassembled WGS sequence"/>
</dbReference>
<evidence type="ECO:0000256" key="3">
    <source>
        <dbReference type="ARBA" id="ARBA00022679"/>
    </source>
</evidence>
<dbReference type="PANTHER" id="PTHR43775">
    <property type="entry name" value="FATTY ACID SYNTHASE"/>
    <property type="match status" value="1"/>
</dbReference>
<reference evidence="9" key="1">
    <citation type="submission" date="2020-09" db="EMBL/GenBank/DDBJ databases">
        <title>Secondary metabolite and genome analysis of marine Streptomyces chumphonensis KK1-2T.</title>
        <authorList>
            <person name="Phongsopitanun W."/>
            <person name="Kanchanasin P."/>
            <person name="Pittayakhajonwut P."/>
            <person name="Suwanborirux K."/>
            <person name="Tanasupawat S."/>
        </authorList>
    </citation>
    <scope>NUCLEOTIDE SEQUENCE</scope>
    <source>
        <strain evidence="9">KK1-2</strain>
    </source>
</reference>
<dbReference type="Pfam" id="PF00550">
    <property type="entry name" value="PP-binding"/>
    <property type="match status" value="1"/>
</dbReference>
<comment type="caution">
    <text evidence="9">The sequence shown here is derived from an EMBL/GenBank/DDBJ whole genome shotgun (WGS) entry which is preliminary data.</text>
</comment>
<feature type="region of interest" description="Disordered" evidence="6">
    <location>
        <begin position="39"/>
        <end position="75"/>
    </location>
</feature>
<evidence type="ECO:0000259" key="7">
    <source>
        <dbReference type="PROSITE" id="PS50075"/>
    </source>
</evidence>
<dbReference type="InterPro" id="IPR014030">
    <property type="entry name" value="Ketoacyl_synth_N"/>
</dbReference>
<organism evidence="9 10">
    <name type="scientific">Streptomyces chumphonensis</name>
    <dbReference type="NCBI Taxonomy" id="1214925"/>
    <lineage>
        <taxon>Bacteria</taxon>
        <taxon>Bacillati</taxon>
        <taxon>Actinomycetota</taxon>
        <taxon>Actinomycetes</taxon>
        <taxon>Kitasatosporales</taxon>
        <taxon>Streptomycetaceae</taxon>
        <taxon>Streptomyces</taxon>
    </lineage>
</organism>
<evidence type="ECO:0000256" key="1">
    <source>
        <dbReference type="ARBA" id="ARBA00022450"/>
    </source>
</evidence>
<evidence type="ECO:0000256" key="2">
    <source>
        <dbReference type="ARBA" id="ARBA00022553"/>
    </source>
</evidence>
<evidence type="ECO:0000256" key="5">
    <source>
        <dbReference type="ARBA" id="ARBA00023315"/>
    </source>
</evidence>
<dbReference type="InterPro" id="IPR016039">
    <property type="entry name" value="Thiolase-like"/>
</dbReference>
<dbReference type="SMART" id="SM00823">
    <property type="entry name" value="PKS_PP"/>
    <property type="match status" value="1"/>
</dbReference>
<dbReference type="PROSITE" id="PS52004">
    <property type="entry name" value="KS3_2"/>
    <property type="match status" value="1"/>
</dbReference>
<feature type="domain" description="Ketosynthase family 3 (KS3)" evidence="8">
    <location>
        <begin position="196"/>
        <end position="558"/>
    </location>
</feature>
<keyword evidence="1" id="KW-0596">Phosphopantetheine</keyword>
<feature type="compositionally biased region" description="Low complexity" evidence="6">
    <location>
        <begin position="39"/>
        <end position="52"/>
    </location>
</feature>
<sequence>MRRGQDGAVNLLTGLAELYVAGCDARWAALFPEHDDAAPPDLAFLPDPAALDPAREAGGDGGDGGERENGATGETDFRTRFTALPEAQQRPWVEQLVRSLIVTLRGGADHGELGRARVSFRDLGFDSVTGIALRNRLVEATGLSLPVTLLFERPTVGALVDHLCARLGRDVHGAEATGPGAAPSRAAAPSPSPGADDPVAIVGMACRLPGGVDTPAALWRLITEGTDAVTDFPENRGWDLDGLYDADPDRPGTTYVRQGGFLHDAGLFDAAFFGISPREALAMDPQQRMLLETSWEALEHAGIDPTALHGSTGGVFVGAMSQEYGARLHEADASVQGHVLTGTTAGVLSGRLAYVLGLEGPALTVDTACSSSLVALHQAVRSLRAGECTMALAGGATVMAEPGMFVEFSRQRGLAPDGRCKAFAAAADGTAWAEGVGVLVLERLSDARRAGRRVLAVVRGSAVNQDGASNGLTAPNGLAQQKVVRAALADADLTPDGVDAVEAHGTGTRLGDPIEAQALLATYGQERPTERPLWLGSLKSNIGHAQAAAGVAGVMKMA</sequence>
<dbReference type="Pfam" id="PF00109">
    <property type="entry name" value="ketoacyl-synt"/>
    <property type="match status" value="1"/>
</dbReference>
<keyword evidence="10" id="KW-1185">Reference proteome</keyword>
<evidence type="ECO:0000256" key="6">
    <source>
        <dbReference type="SAM" id="MobiDB-lite"/>
    </source>
</evidence>
<dbReference type="CDD" id="cd00833">
    <property type="entry name" value="PKS"/>
    <property type="match status" value="1"/>
</dbReference>
<dbReference type="PANTHER" id="PTHR43775:SF51">
    <property type="entry name" value="INACTIVE PHENOLPHTHIOCEROL SYNTHESIS POLYKETIDE SYNTHASE TYPE I PKS1-RELATED"/>
    <property type="match status" value="1"/>
</dbReference>
<dbReference type="GO" id="GO:0004315">
    <property type="term" value="F:3-oxoacyl-[acyl-carrier-protein] synthase activity"/>
    <property type="evidence" value="ECO:0007669"/>
    <property type="project" value="InterPro"/>
</dbReference>
<dbReference type="FunFam" id="3.40.47.10:FF:000019">
    <property type="entry name" value="Polyketide synthase type I"/>
    <property type="match status" value="1"/>
</dbReference>
<dbReference type="InterPro" id="IPR006162">
    <property type="entry name" value="Ppantetheine_attach_site"/>
</dbReference>
<dbReference type="AlphaFoldDB" id="A0A927EXZ2"/>
<evidence type="ECO:0000313" key="9">
    <source>
        <dbReference type="EMBL" id="MBD3931445.1"/>
    </source>
</evidence>
<dbReference type="PROSITE" id="PS00012">
    <property type="entry name" value="PHOSPHOPANTETHEINE"/>
    <property type="match status" value="1"/>
</dbReference>
<dbReference type="InterPro" id="IPR050091">
    <property type="entry name" value="PKS_NRPS_Biosynth_Enz"/>
</dbReference>
<name>A0A927EXZ2_9ACTN</name>
<dbReference type="GO" id="GO:0033068">
    <property type="term" value="P:macrolide biosynthetic process"/>
    <property type="evidence" value="ECO:0007669"/>
    <property type="project" value="UniProtKB-ARBA"/>
</dbReference>
<dbReference type="PROSITE" id="PS50075">
    <property type="entry name" value="CARRIER"/>
    <property type="match status" value="1"/>
</dbReference>
<dbReference type="InterPro" id="IPR020841">
    <property type="entry name" value="PKS_Beta-ketoAc_synthase_dom"/>
</dbReference>
<dbReference type="InterPro" id="IPR014031">
    <property type="entry name" value="Ketoacyl_synth_C"/>
</dbReference>
<feature type="compositionally biased region" description="Low complexity" evidence="6">
    <location>
        <begin position="178"/>
        <end position="194"/>
    </location>
</feature>
<evidence type="ECO:0000256" key="4">
    <source>
        <dbReference type="ARBA" id="ARBA00023268"/>
    </source>
</evidence>
<dbReference type="Gene3D" id="1.10.1200.10">
    <property type="entry name" value="ACP-like"/>
    <property type="match status" value="1"/>
</dbReference>
<dbReference type="InterPro" id="IPR036736">
    <property type="entry name" value="ACP-like_sf"/>
</dbReference>
<dbReference type="SUPFAM" id="SSF47336">
    <property type="entry name" value="ACP-like"/>
    <property type="match status" value="1"/>
</dbReference>
<dbReference type="SUPFAM" id="SSF53901">
    <property type="entry name" value="Thiolase-like"/>
    <property type="match status" value="1"/>
</dbReference>
<dbReference type="PROSITE" id="PS00606">
    <property type="entry name" value="KS3_1"/>
    <property type="match status" value="1"/>
</dbReference>
<evidence type="ECO:0000259" key="8">
    <source>
        <dbReference type="PROSITE" id="PS52004"/>
    </source>
</evidence>
<keyword evidence="5" id="KW-0012">Acyltransferase</keyword>
<feature type="compositionally biased region" description="Basic and acidic residues" evidence="6">
    <location>
        <begin position="53"/>
        <end position="75"/>
    </location>
</feature>
<gene>
    <name evidence="9" type="ORF">IF129_07690</name>
</gene>
<evidence type="ECO:0000313" key="10">
    <source>
        <dbReference type="Proteomes" id="UP000632289"/>
    </source>
</evidence>
<dbReference type="Gene3D" id="3.40.47.10">
    <property type="match status" value="1"/>
</dbReference>
<dbReference type="GO" id="GO:0006633">
    <property type="term" value="P:fatty acid biosynthetic process"/>
    <property type="evidence" value="ECO:0007669"/>
    <property type="project" value="InterPro"/>
</dbReference>
<dbReference type="Pfam" id="PF02801">
    <property type="entry name" value="Ketoacyl-synt_C"/>
    <property type="match status" value="1"/>
</dbReference>
<dbReference type="InterPro" id="IPR020806">
    <property type="entry name" value="PKS_PP-bd"/>
</dbReference>
<dbReference type="InterPro" id="IPR018201">
    <property type="entry name" value="Ketoacyl_synth_AS"/>
</dbReference>
<protein>
    <submittedName>
        <fullName evidence="9">Type I polyketide synthase</fullName>
    </submittedName>
</protein>
<feature type="domain" description="Carrier" evidence="7">
    <location>
        <begin position="91"/>
        <end position="167"/>
    </location>
</feature>
<dbReference type="InterPro" id="IPR009081">
    <property type="entry name" value="PP-bd_ACP"/>
</dbReference>